<gene>
    <name evidence="1" type="ORF">JHL16_13375</name>
</gene>
<dbReference type="Proteomes" id="UP000616151">
    <property type="component" value="Unassembled WGS sequence"/>
</dbReference>
<proteinExistence type="predicted"/>
<comment type="caution">
    <text evidence="1">The sequence shown here is derived from an EMBL/GenBank/DDBJ whole genome shotgun (WGS) entry which is preliminary data.</text>
</comment>
<protein>
    <submittedName>
        <fullName evidence="1">FAD-binding oxidoreductase</fullName>
    </submittedName>
</protein>
<evidence type="ECO:0000313" key="2">
    <source>
        <dbReference type="Proteomes" id="UP000616151"/>
    </source>
</evidence>
<keyword evidence="2" id="KW-1185">Reference proteome</keyword>
<dbReference type="EMBL" id="JAENHL010000007">
    <property type="protein sequence ID" value="MBK1867341.1"/>
    <property type="molecule type" value="Genomic_DNA"/>
</dbReference>
<reference evidence="1" key="1">
    <citation type="submission" date="2021-01" db="EMBL/GenBank/DDBJ databases">
        <authorList>
            <person name="Sun Q."/>
        </authorList>
    </citation>
    <scope>NUCLEOTIDE SEQUENCE</scope>
    <source>
        <strain evidence="1">YIM B02566</strain>
    </source>
</reference>
<name>A0ACC5R3V8_9HYPH</name>
<sequence length="512" mass="55736">MDARTSDLNAFLAAARSLLGEDGVNHSEETLRRYGENTLPGGDVRPAAVIYPDSTAQVQAIVRLANEHRVPLYPVSTGNNIGLGSRSASAPGQVVVDLGRRMNRILEINETLAYAVVEPGVTYQAMYDELVRRGNKLMLDVTSGPPQGGMLGNALDKGAGYGPYFDHFGFSCGMEVVLANGEILRTGDGALDSPDVSNWHTSKYSFGPILDGLFTQSNYGIVTRMGIWLLPRPPAIRSFHFAYDDDDDLAEIVDLCRPLKLSNFVPTLFRVANDLYLCGTEGESPEYRASGGKRSISAEGRRALRAKHGLGAWNVSGAFYGPSPAAMDPMIERVRAHFGQSGRARYIPHEEAQAIAPLAIAINAFSGVPGHGELGLLKWRPGGGNSWFLPGTPMIGKVANEFQQLCRGIYEEHGLDYTVMNVCSARFARGLHVLGFNREDEDERRRAEACYRKMAEEVARRGVYVGRAPVDFHEFHMAQAIAPFRDACAGIKNALDPNGILAPGRYGIHGHS</sequence>
<organism evidence="1 2">
    <name type="scientific">Taklimakanibacter albus</name>
    <dbReference type="NCBI Taxonomy" id="2800327"/>
    <lineage>
        <taxon>Bacteria</taxon>
        <taxon>Pseudomonadati</taxon>
        <taxon>Pseudomonadota</taxon>
        <taxon>Alphaproteobacteria</taxon>
        <taxon>Hyphomicrobiales</taxon>
        <taxon>Aestuariivirgaceae</taxon>
        <taxon>Taklimakanibacter</taxon>
    </lineage>
</organism>
<accession>A0ACC5R3V8</accession>
<evidence type="ECO:0000313" key="1">
    <source>
        <dbReference type="EMBL" id="MBK1867341.1"/>
    </source>
</evidence>